<dbReference type="InterPro" id="IPR029058">
    <property type="entry name" value="AB_hydrolase_fold"/>
</dbReference>
<dbReference type="eggNOG" id="COG2267">
    <property type="taxonomic scope" value="Bacteria"/>
</dbReference>
<comment type="caution">
    <text evidence="2">The sequence shown here is derived from an EMBL/GenBank/DDBJ whole genome shotgun (WGS) entry which is preliminary data.</text>
</comment>
<sequence>MQLHCYQWLPAGDTKAVIQIAHGMAEHAARYAPLAAYLNAEGFAVYANDHRGHGRSIVSGQQLGHMADEDSWNKAVDDLDLLNAEIRKRHANTPIILLGHSMGSFLTQSYLRKYGDNITAAALSASNGPPGALGKIAQLIIRLEKLRLGKKGHSALMAAMTFKAFNKAFKPNRTEFDWLSRDQGEVDKYIADPLCGYECSVASWQGMLDALTIIASDEALEEMDKTKAIYVISGTDDPVGENSKGVQRLLAAYQKHGFEKITQKFYLEARHELFNETNRDEVTNDFIAWIKTTLSL</sequence>
<evidence type="ECO:0000313" key="3">
    <source>
        <dbReference type="Proteomes" id="UP000006327"/>
    </source>
</evidence>
<organism evidence="2 3">
    <name type="scientific">Paraglaciecola arctica BSs20135</name>
    <dbReference type="NCBI Taxonomy" id="493475"/>
    <lineage>
        <taxon>Bacteria</taxon>
        <taxon>Pseudomonadati</taxon>
        <taxon>Pseudomonadota</taxon>
        <taxon>Gammaproteobacteria</taxon>
        <taxon>Alteromonadales</taxon>
        <taxon>Alteromonadaceae</taxon>
        <taxon>Paraglaciecola</taxon>
    </lineage>
</organism>
<dbReference type="AlphaFoldDB" id="K6YLB5"/>
<reference evidence="2 3" key="1">
    <citation type="journal article" date="2017" name="Antonie Van Leeuwenhoek">
        <title>Rhizobium rhizosphaerae sp. nov., a novel species isolated from rice rhizosphere.</title>
        <authorList>
            <person name="Zhao J.J."/>
            <person name="Zhang J."/>
            <person name="Zhang R.J."/>
            <person name="Zhang C.W."/>
            <person name="Yin H.Q."/>
            <person name="Zhang X.X."/>
        </authorList>
    </citation>
    <scope>NUCLEOTIDE SEQUENCE [LARGE SCALE GENOMIC DNA]</scope>
    <source>
        <strain evidence="2 3">BSs20135</strain>
    </source>
</reference>
<dbReference type="GO" id="GO:0016787">
    <property type="term" value="F:hydrolase activity"/>
    <property type="evidence" value="ECO:0007669"/>
    <property type="project" value="UniProtKB-KW"/>
</dbReference>
<dbReference type="EMBL" id="BAEO01000007">
    <property type="protein sequence ID" value="GAC17408.1"/>
    <property type="molecule type" value="Genomic_DNA"/>
</dbReference>
<feature type="domain" description="Serine aminopeptidase S33" evidence="1">
    <location>
        <begin position="13"/>
        <end position="278"/>
    </location>
</feature>
<evidence type="ECO:0000259" key="1">
    <source>
        <dbReference type="Pfam" id="PF12146"/>
    </source>
</evidence>
<dbReference type="STRING" id="493475.GARC_0426"/>
<gene>
    <name evidence="2" type="ORF">GARC_0426</name>
</gene>
<keyword evidence="3" id="KW-1185">Reference proteome</keyword>
<dbReference type="Pfam" id="PF12146">
    <property type="entry name" value="Hydrolase_4"/>
    <property type="match status" value="1"/>
</dbReference>
<dbReference type="InterPro" id="IPR022742">
    <property type="entry name" value="Hydrolase_4"/>
</dbReference>
<dbReference type="InterPro" id="IPR051044">
    <property type="entry name" value="MAG_DAG_Lipase"/>
</dbReference>
<name>K6YLB5_9ALTE</name>
<dbReference type="Gene3D" id="3.40.50.1820">
    <property type="entry name" value="alpha/beta hydrolase"/>
    <property type="match status" value="1"/>
</dbReference>
<evidence type="ECO:0000313" key="2">
    <source>
        <dbReference type="EMBL" id="GAC17408.1"/>
    </source>
</evidence>
<dbReference type="SUPFAM" id="SSF53474">
    <property type="entry name" value="alpha/beta-Hydrolases"/>
    <property type="match status" value="1"/>
</dbReference>
<dbReference type="PANTHER" id="PTHR11614">
    <property type="entry name" value="PHOSPHOLIPASE-RELATED"/>
    <property type="match status" value="1"/>
</dbReference>
<dbReference type="Proteomes" id="UP000006327">
    <property type="component" value="Unassembled WGS sequence"/>
</dbReference>
<proteinExistence type="predicted"/>
<accession>K6YLB5</accession>
<keyword evidence="2" id="KW-0378">Hydrolase</keyword>
<dbReference type="RefSeq" id="WP_007616171.1">
    <property type="nucleotide sequence ID" value="NZ_BAEO01000007.1"/>
</dbReference>
<protein>
    <submittedName>
        <fullName evidence="2">Alpha/beta hydrolase fold</fullName>
    </submittedName>
</protein>